<feature type="signal peptide" evidence="1">
    <location>
        <begin position="1"/>
        <end position="20"/>
    </location>
</feature>
<evidence type="ECO:0000313" key="3">
    <source>
        <dbReference type="Proteomes" id="UP001597393"/>
    </source>
</evidence>
<dbReference type="InterPro" id="IPR015943">
    <property type="entry name" value="WD40/YVTN_repeat-like_dom_sf"/>
</dbReference>
<sequence length="347" mass="38349">MMKKSTLILAFAFAASAASAQEKDFDYEILHTQKLPNEVYQLVFNSANNKVYVAGPKKGFDKEAENFIYELDGSDLRITDSISVGKHLPFGITLNNSTQTLYVGHSLQNAISAIDLKTKKQTLISGGKEKSKIRELAVDEKTNKIYVSDHGNPSIWQVDGKTNTYEKSFDKAGAYLIGLGVDSQRGRVYGTDGQDMKGNILVFNSKTGALSNSFKTWSYCPLNIALDLKQHRIFVSQSNDNNITVLDGESGDIIDKVYLGFNTSPIGLVYDETNDLVYTANRVKQEVAVVDAKTYKVLDRIPTDGLPNTISLDQKTGIIFVTNKEAGRNGEPVENGNTVMKIQYKRS</sequence>
<comment type="caution">
    <text evidence="2">The sequence shown here is derived from an EMBL/GenBank/DDBJ whole genome shotgun (WGS) entry which is preliminary data.</text>
</comment>
<dbReference type="Proteomes" id="UP001597393">
    <property type="component" value="Unassembled WGS sequence"/>
</dbReference>
<keyword evidence="3" id="KW-1185">Reference proteome</keyword>
<proteinExistence type="predicted"/>
<accession>A0ABW5NKY8</accession>
<dbReference type="Gene3D" id="2.130.10.10">
    <property type="entry name" value="YVTN repeat-like/Quinoprotein amine dehydrogenase"/>
    <property type="match status" value="1"/>
</dbReference>
<name>A0ABW5NKY8_9SPHI</name>
<keyword evidence="1" id="KW-0732">Signal</keyword>
<dbReference type="EMBL" id="JBHUMA010000006">
    <property type="protein sequence ID" value="MFD2599313.1"/>
    <property type="molecule type" value="Genomic_DNA"/>
</dbReference>
<dbReference type="InterPro" id="IPR011048">
    <property type="entry name" value="Haem_d1_sf"/>
</dbReference>
<dbReference type="SUPFAM" id="SSF51004">
    <property type="entry name" value="C-terminal (heme d1) domain of cytochrome cd1-nitrite reductase"/>
    <property type="match status" value="1"/>
</dbReference>
<evidence type="ECO:0000313" key="2">
    <source>
        <dbReference type="EMBL" id="MFD2599313.1"/>
    </source>
</evidence>
<evidence type="ECO:0000256" key="1">
    <source>
        <dbReference type="SAM" id="SignalP"/>
    </source>
</evidence>
<reference evidence="3" key="1">
    <citation type="journal article" date="2019" name="Int. J. Syst. Evol. Microbiol.">
        <title>The Global Catalogue of Microorganisms (GCM) 10K type strain sequencing project: providing services to taxonomists for standard genome sequencing and annotation.</title>
        <authorList>
            <consortium name="The Broad Institute Genomics Platform"/>
            <consortium name="The Broad Institute Genome Sequencing Center for Infectious Disease"/>
            <person name="Wu L."/>
            <person name="Ma J."/>
        </authorList>
    </citation>
    <scope>NUCLEOTIDE SEQUENCE [LARGE SCALE GENOMIC DNA]</scope>
    <source>
        <strain evidence="3">KCTC 42248</strain>
    </source>
</reference>
<dbReference type="PANTHER" id="PTHR47197:SF3">
    <property type="entry name" value="DIHYDRO-HEME D1 DEHYDROGENASE"/>
    <property type="match status" value="1"/>
</dbReference>
<gene>
    <name evidence="2" type="ORF">ACFSQ3_10140</name>
</gene>
<feature type="chain" id="PRO_5047423559" evidence="1">
    <location>
        <begin position="21"/>
        <end position="347"/>
    </location>
</feature>
<dbReference type="PANTHER" id="PTHR47197">
    <property type="entry name" value="PROTEIN NIRF"/>
    <property type="match status" value="1"/>
</dbReference>
<dbReference type="RefSeq" id="WP_380869439.1">
    <property type="nucleotide sequence ID" value="NZ_JBHUMA010000006.1"/>
</dbReference>
<dbReference type="InterPro" id="IPR051200">
    <property type="entry name" value="Host-pathogen_enzymatic-act"/>
</dbReference>
<protein>
    <submittedName>
        <fullName evidence="2">YncE family protein</fullName>
    </submittedName>
</protein>
<organism evidence="2 3">
    <name type="scientific">Sphingobacterium corticis</name>
    <dbReference type="NCBI Taxonomy" id="1812823"/>
    <lineage>
        <taxon>Bacteria</taxon>
        <taxon>Pseudomonadati</taxon>
        <taxon>Bacteroidota</taxon>
        <taxon>Sphingobacteriia</taxon>
        <taxon>Sphingobacteriales</taxon>
        <taxon>Sphingobacteriaceae</taxon>
        <taxon>Sphingobacterium</taxon>
    </lineage>
</organism>